<dbReference type="OrthoDB" id="9878503at2"/>
<proteinExistence type="predicted"/>
<organism evidence="1 2">
    <name type="scientific">Neiella marina</name>
    <dbReference type="NCBI Taxonomy" id="508461"/>
    <lineage>
        <taxon>Bacteria</taxon>
        <taxon>Pseudomonadati</taxon>
        <taxon>Pseudomonadota</taxon>
        <taxon>Gammaproteobacteria</taxon>
        <taxon>Alteromonadales</taxon>
        <taxon>Echinimonadaceae</taxon>
        <taxon>Neiella</taxon>
    </lineage>
</organism>
<accession>A0A8J2U8G3</accession>
<evidence type="ECO:0000313" key="1">
    <source>
        <dbReference type="EMBL" id="GGA86189.1"/>
    </source>
</evidence>
<evidence type="ECO:0000313" key="2">
    <source>
        <dbReference type="Proteomes" id="UP000619743"/>
    </source>
</evidence>
<dbReference type="Proteomes" id="UP000619743">
    <property type="component" value="Unassembled WGS sequence"/>
</dbReference>
<gene>
    <name evidence="1" type="ORF">GCM10011369_30310</name>
</gene>
<reference evidence="2" key="1">
    <citation type="journal article" date="2019" name="Int. J. Syst. Evol. Microbiol.">
        <title>The Global Catalogue of Microorganisms (GCM) 10K type strain sequencing project: providing services to taxonomists for standard genome sequencing and annotation.</title>
        <authorList>
            <consortium name="The Broad Institute Genomics Platform"/>
            <consortium name="The Broad Institute Genome Sequencing Center for Infectious Disease"/>
            <person name="Wu L."/>
            <person name="Ma J."/>
        </authorList>
    </citation>
    <scope>NUCLEOTIDE SEQUENCE [LARGE SCALE GENOMIC DNA]</scope>
    <source>
        <strain evidence="2">CGMCC 1.10130</strain>
    </source>
</reference>
<name>A0A8J2U8G3_9GAMM</name>
<dbReference type="RefSeq" id="WP_087507012.1">
    <property type="nucleotide sequence ID" value="NZ_BMDX01000019.1"/>
</dbReference>
<dbReference type="EMBL" id="BMDX01000019">
    <property type="protein sequence ID" value="GGA86189.1"/>
    <property type="molecule type" value="Genomic_DNA"/>
</dbReference>
<keyword evidence="2" id="KW-1185">Reference proteome</keyword>
<protein>
    <submittedName>
        <fullName evidence="1">Uncharacterized protein</fullName>
    </submittedName>
</protein>
<sequence length="103" mass="11328">MSKGTINISVSGGSNDFGNIVQGDNNTISYSCQKAVESFDHELRELLSQQSISQTQYDALKQDVDALVAANDKPTWAEGAKALYEKYEWALAPLQKLFSVLLI</sequence>
<comment type="caution">
    <text evidence="1">The sequence shown here is derived from an EMBL/GenBank/DDBJ whole genome shotgun (WGS) entry which is preliminary data.</text>
</comment>
<dbReference type="AlphaFoldDB" id="A0A8J2U8G3"/>